<sequence length="237" mass="26423">MIKDKKQPNNSNVHVIYSLWLALATLLLLSLTTSLALFLVETLNSDVASDNAGQPSGLTLIVALIISILFSYGLLLFLTKEYLYKVVRELFSTSIKWFLVSLLIGFAVAVVTLQLSQLYPPEIGRSSTFELIKNGGFYAQALLIIGTVVLAPLFEEYLFRGLIYDAMRARFGVYLAIFLSAVVFMAFHLLEYYNYWVGLTAIFVLGVFIAAIRERSGSILNPIICHASYNLSILMLV</sequence>
<feature type="domain" description="CAAX prenyl protease 2/Lysostaphin resistance protein A-like" evidence="2">
    <location>
        <begin position="140"/>
        <end position="231"/>
    </location>
</feature>
<dbReference type="InterPro" id="IPR003675">
    <property type="entry name" value="Rce1/LyrA-like_dom"/>
</dbReference>
<keyword evidence="3" id="KW-0378">Hydrolase</keyword>
<evidence type="ECO:0000313" key="4">
    <source>
        <dbReference type="Proteomes" id="UP000247689"/>
    </source>
</evidence>
<dbReference type="RefSeq" id="WP_110200216.1">
    <property type="nucleotide sequence ID" value="NZ_QICH01000001.1"/>
</dbReference>
<dbReference type="OrthoDB" id="6194832at2"/>
<feature type="transmembrane region" description="Helical" evidence="1">
    <location>
        <begin position="137"/>
        <end position="159"/>
    </location>
</feature>
<evidence type="ECO:0000256" key="1">
    <source>
        <dbReference type="SAM" id="Phobius"/>
    </source>
</evidence>
<dbReference type="Pfam" id="PF02517">
    <property type="entry name" value="Rce1-like"/>
    <property type="match status" value="1"/>
</dbReference>
<feature type="transmembrane region" description="Helical" evidence="1">
    <location>
        <begin position="97"/>
        <end position="117"/>
    </location>
</feature>
<dbReference type="GO" id="GO:0006508">
    <property type="term" value="P:proteolysis"/>
    <property type="evidence" value="ECO:0007669"/>
    <property type="project" value="UniProtKB-KW"/>
</dbReference>
<organism evidence="3 4">
    <name type="scientific">Kangiella spongicola</name>
    <dbReference type="NCBI Taxonomy" id="796379"/>
    <lineage>
        <taxon>Bacteria</taxon>
        <taxon>Pseudomonadati</taxon>
        <taxon>Pseudomonadota</taxon>
        <taxon>Gammaproteobacteria</taxon>
        <taxon>Kangiellales</taxon>
        <taxon>Kangiellaceae</taxon>
        <taxon>Kangiella</taxon>
    </lineage>
</organism>
<dbReference type="GO" id="GO:0004175">
    <property type="term" value="F:endopeptidase activity"/>
    <property type="evidence" value="ECO:0007669"/>
    <property type="project" value="UniProtKB-ARBA"/>
</dbReference>
<feature type="transmembrane region" description="Helical" evidence="1">
    <location>
        <begin position="195"/>
        <end position="212"/>
    </location>
</feature>
<gene>
    <name evidence="3" type="ORF">DL796_04045</name>
</gene>
<dbReference type="Proteomes" id="UP000247689">
    <property type="component" value="Unassembled WGS sequence"/>
</dbReference>
<feature type="transmembrane region" description="Helical" evidence="1">
    <location>
        <begin position="12"/>
        <end position="38"/>
    </location>
</feature>
<feature type="transmembrane region" description="Helical" evidence="1">
    <location>
        <begin position="58"/>
        <end position="77"/>
    </location>
</feature>
<dbReference type="PANTHER" id="PTHR36435">
    <property type="entry name" value="SLR1288 PROTEIN"/>
    <property type="match status" value="1"/>
</dbReference>
<keyword evidence="3" id="KW-0645">Protease</keyword>
<accession>A0A318D9H8</accession>
<evidence type="ECO:0000313" key="3">
    <source>
        <dbReference type="EMBL" id="PXF64318.1"/>
    </source>
</evidence>
<feature type="transmembrane region" description="Helical" evidence="1">
    <location>
        <begin position="171"/>
        <end position="189"/>
    </location>
</feature>
<dbReference type="PANTHER" id="PTHR36435:SF1">
    <property type="entry name" value="CAAX AMINO TERMINAL PROTEASE FAMILY PROTEIN"/>
    <property type="match status" value="1"/>
</dbReference>
<dbReference type="AlphaFoldDB" id="A0A318D9H8"/>
<reference evidence="3 4" key="1">
    <citation type="submission" date="2018-05" db="EMBL/GenBank/DDBJ databases">
        <title>Kangiella spongicola genome sequence.</title>
        <authorList>
            <person name="Maclea K.S."/>
            <person name="Goen A.E."/>
            <person name="Kelley C."/>
            <person name="Underriner A."/>
            <person name="Silverwood T."/>
            <person name="Trachtenberg A.M."/>
        </authorList>
    </citation>
    <scope>NUCLEOTIDE SEQUENCE [LARGE SCALE GENOMIC DNA]</scope>
    <source>
        <strain evidence="3 4">ATCC BAA-2076</strain>
    </source>
</reference>
<comment type="caution">
    <text evidence="3">The sequence shown here is derived from an EMBL/GenBank/DDBJ whole genome shotgun (WGS) entry which is preliminary data.</text>
</comment>
<proteinExistence type="predicted"/>
<dbReference type="GO" id="GO:0008237">
    <property type="term" value="F:metallopeptidase activity"/>
    <property type="evidence" value="ECO:0007669"/>
    <property type="project" value="UniProtKB-KW"/>
</dbReference>
<keyword evidence="1" id="KW-1133">Transmembrane helix</keyword>
<keyword evidence="1" id="KW-0812">Transmembrane</keyword>
<dbReference type="EMBL" id="QICH01000001">
    <property type="protein sequence ID" value="PXF64318.1"/>
    <property type="molecule type" value="Genomic_DNA"/>
</dbReference>
<dbReference type="InterPro" id="IPR052710">
    <property type="entry name" value="CAAX_protease"/>
</dbReference>
<keyword evidence="4" id="KW-1185">Reference proteome</keyword>
<evidence type="ECO:0000259" key="2">
    <source>
        <dbReference type="Pfam" id="PF02517"/>
    </source>
</evidence>
<dbReference type="GO" id="GO:0080120">
    <property type="term" value="P:CAAX-box protein maturation"/>
    <property type="evidence" value="ECO:0007669"/>
    <property type="project" value="UniProtKB-ARBA"/>
</dbReference>
<keyword evidence="1" id="KW-0472">Membrane</keyword>
<name>A0A318D9H8_9GAMM</name>
<protein>
    <submittedName>
        <fullName evidence="3">CPBP family intramembrane metalloprotease</fullName>
    </submittedName>
</protein>
<keyword evidence="3" id="KW-0482">Metalloprotease</keyword>